<keyword evidence="4" id="KW-1185">Reference proteome</keyword>
<reference evidence="4" key="1">
    <citation type="journal article" date="2019" name="Int. J. Syst. Evol. Microbiol.">
        <title>The Global Catalogue of Microorganisms (GCM) 10K type strain sequencing project: providing services to taxonomists for standard genome sequencing and annotation.</title>
        <authorList>
            <consortium name="The Broad Institute Genomics Platform"/>
            <consortium name="The Broad Institute Genome Sequencing Center for Infectious Disease"/>
            <person name="Wu L."/>
            <person name="Ma J."/>
        </authorList>
    </citation>
    <scope>NUCLEOTIDE SEQUENCE [LARGE SCALE GENOMIC DNA]</scope>
    <source>
        <strain evidence="4">JCM 16034</strain>
    </source>
</reference>
<dbReference type="RefSeq" id="WP_344299416.1">
    <property type="nucleotide sequence ID" value="NZ_BAAAQW010000005.1"/>
</dbReference>
<dbReference type="Proteomes" id="UP001500432">
    <property type="component" value="Unassembled WGS sequence"/>
</dbReference>
<proteinExistence type="predicted"/>
<dbReference type="InterPro" id="IPR006935">
    <property type="entry name" value="Helicase/UvrB_N"/>
</dbReference>
<feature type="domain" description="Helicase C-terminal" evidence="2">
    <location>
        <begin position="1450"/>
        <end position="1595"/>
    </location>
</feature>
<dbReference type="InterPro" id="IPR036890">
    <property type="entry name" value="HATPase_C_sf"/>
</dbReference>
<evidence type="ECO:0008006" key="5">
    <source>
        <dbReference type="Google" id="ProtNLM"/>
    </source>
</evidence>
<evidence type="ECO:0000259" key="2">
    <source>
        <dbReference type="PROSITE" id="PS51194"/>
    </source>
</evidence>
<dbReference type="InterPro" id="IPR027417">
    <property type="entry name" value="P-loop_NTPase"/>
</dbReference>
<dbReference type="PROSITE" id="PS51192">
    <property type="entry name" value="HELICASE_ATP_BIND_1"/>
    <property type="match status" value="1"/>
</dbReference>
<dbReference type="EMBL" id="BAAAQW010000005">
    <property type="protein sequence ID" value="GAA2199970.1"/>
    <property type="molecule type" value="Genomic_DNA"/>
</dbReference>
<gene>
    <name evidence="3" type="ORF">GCM10009849_18520</name>
</gene>
<dbReference type="InterPro" id="IPR014001">
    <property type="entry name" value="Helicase_ATP-bd"/>
</dbReference>
<dbReference type="Gene3D" id="3.30.565.10">
    <property type="entry name" value="Histidine kinase-like ATPase, C-terminal domain"/>
    <property type="match status" value="1"/>
</dbReference>
<dbReference type="SUPFAM" id="SSF52540">
    <property type="entry name" value="P-loop containing nucleoside triphosphate hydrolases"/>
    <property type="match status" value="1"/>
</dbReference>
<dbReference type="PROSITE" id="PS51194">
    <property type="entry name" value="HELICASE_CTER"/>
    <property type="match status" value="1"/>
</dbReference>
<organism evidence="3 4">
    <name type="scientific">Sinomonas flava</name>
    <dbReference type="NCBI Taxonomy" id="496857"/>
    <lineage>
        <taxon>Bacteria</taxon>
        <taxon>Bacillati</taxon>
        <taxon>Actinomycetota</taxon>
        <taxon>Actinomycetes</taxon>
        <taxon>Micrococcales</taxon>
        <taxon>Micrococcaceae</taxon>
        <taxon>Sinomonas</taxon>
    </lineage>
</organism>
<dbReference type="SUPFAM" id="SSF55874">
    <property type="entry name" value="ATPase domain of HSP90 chaperone/DNA topoisomerase II/histidine kinase"/>
    <property type="match status" value="1"/>
</dbReference>
<comment type="caution">
    <text evidence="3">The sequence shown here is derived from an EMBL/GenBank/DDBJ whole genome shotgun (WGS) entry which is preliminary data.</text>
</comment>
<dbReference type="SMART" id="SM00487">
    <property type="entry name" value="DEXDc"/>
    <property type="match status" value="1"/>
</dbReference>
<accession>A0ABP5NN06</accession>
<dbReference type="PANTHER" id="PTHR47396:SF1">
    <property type="entry name" value="ATP-DEPENDENT HELICASE IRC3-RELATED"/>
    <property type="match status" value="1"/>
</dbReference>
<dbReference type="Pfam" id="PF04851">
    <property type="entry name" value="ResIII"/>
    <property type="match status" value="1"/>
</dbReference>
<feature type="domain" description="Helicase ATP-binding" evidence="1">
    <location>
        <begin position="1201"/>
        <end position="1381"/>
    </location>
</feature>
<evidence type="ECO:0000313" key="3">
    <source>
        <dbReference type="EMBL" id="GAA2199970.1"/>
    </source>
</evidence>
<protein>
    <recommendedName>
        <fullName evidence="5">Superfamily II DNA or RNA helicase</fullName>
    </recommendedName>
</protein>
<dbReference type="InterPro" id="IPR001650">
    <property type="entry name" value="Helicase_C-like"/>
</dbReference>
<evidence type="ECO:0000259" key="1">
    <source>
        <dbReference type="PROSITE" id="PS51192"/>
    </source>
</evidence>
<dbReference type="PANTHER" id="PTHR47396">
    <property type="entry name" value="TYPE I RESTRICTION ENZYME ECOKI R PROTEIN"/>
    <property type="match status" value="1"/>
</dbReference>
<dbReference type="Gene3D" id="3.40.50.300">
    <property type="entry name" value="P-loop containing nucleotide triphosphate hydrolases"/>
    <property type="match status" value="2"/>
</dbReference>
<name>A0ABP5NN06_9MICC</name>
<dbReference type="NCBIfam" id="NF047352">
    <property type="entry name" value="P_loop_sacsin"/>
    <property type="match status" value="1"/>
</dbReference>
<sequence length="1595" mass="176517">MSEEVAPNWTMSVPEIERVVWEQTAACLAVYREDPSRVEQDSNNELRISEGGYADRQLFELVQNAIDAARDGGGRIAVHLTSKTLYVANDGAPFTADGVRAVMASDLSRKDDDRIGRFGIGFKSVLAVTSSPRIFSTSVSFAFDATWAAETLKDAGFTSPNYPVMRLARTMSATVEAQRDPVLSGLMGWASTIVVLPVSRRLQELSNQLMSFPPEFALFSTHIREAALIDGTRTDGQGSPLSMRIRQTTGSDGVVTLHAGNSETRWVVETRKHRPSVRSRVEAGRVARRDSVDIQWAVSKSRRNGNSLLHADGQFWAYFPTKARTTLSGLLNAPWKLSDDRLDLLPGSFNEEILRDEIPVLVAAGVARLHSLSEDIGSDQIDAADVLDVLPARGRETRGWADTVIGREGWDNPVFSHLRVCPSVPDGVGTLRVPTDLFRAPASTSPEWVKPWNEWLKAWAEIPNAPLTAWVHPDAYSNQERRLKLDRLFGRRPRTVAEWLETLVADGSVAASANAIALAAQMTDDLKDAHDPQSRALRDEVSKARIIRLEDGTFSQPESGKLFVRASPEDSGHSFVDNKLTALDGVKSDLAKLGVHVMDTVGALRAFLAAPDKTDAHWQRIWAASRAVPLDVAVNLYREYLPSPLEHSVCVRVATGAMRAVAEVFLAGEIIPPNSRRDRERLVDPVFHAEDESLLRQIGATDKLVWRHDPPSEPWLEASIERLRTQFVDRIQKTTGTRPAAQKVVAEGPPPPWPIEPLSTMSEEARLEATRQILARPLPDQWTIYHATARNYQRFKVDAPELSFLRRHGLLNTSFGPLQPSQTVLASAHDAADPNILPVYETSEAVAQAIGIRTSVDDLTADTWAALKQVADEWNDDERRAEFYAWLPGRLNPEFLVARVGPRREKVKVKNVGVTSDRSVYASMLEARIPALWVASQADVDEQFISCWGMPDGKDLLQEEIVSESSGEPEYLVDLFPPVKVRLAAQAPEAMDVSVQSCSRLVKMIATPDGQRARSIPYHRDGDTIMVTAVEPRARLQQAAEALSLGLQPGDIAKIFDEMERNAANKRRHAIKNAKDDDDRLLTAVGVDAIRRIVPAQALEELDAAHGSLDDRDVAALARAVHGVGILKQLRGALESAGLEPPKEWSGRRITRQWVSALGFPTDWAGFPSADRPATEIINGPVNLGDLHPYQVAVTRTITALLRGIGPDRGMVSLPTGAGKTRVTVQALVDGVRDGDIATDVPLVWIAQTDELCEQAAETWTEVWRARGLRMPMRLGRLWFDREVDEEPGSFQLIIATIAKVGSIAKRDDASYTWLQTPSVVVIDEAHTSVATSYTSVLEWLGRSTRGRRLEDRRPLIGLTATPFRGNSAYETERLANRYDNNRLDRGAFRNDDDSYGELQSMGVLAAVRHALIDGSEVRLSDDELTRIAEFGGGRLPSEVENRLGERLDRTRRIVDHIASQPDDWTMLVFTPSVENARIVAALLSHRGISAVSVSADTDAAARRYYVEEFKAGRIRVITNYNILAQGFDAPKVRAVYVARPTFSPNVYQQMIGRGLRGPKNGGLDEVLIVNVNDNFVNYGEQLAFTEFEYLWSRR</sequence>
<dbReference type="Pfam" id="PF00271">
    <property type="entry name" value="Helicase_C"/>
    <property type="match status" value="1"/>
</dbReference>
<evidence type="ECO:0000313" key="4">
    <source>
        <dbReference type="Proteomes" id="UP001500432"/>
    </source>
</evidence>
<dbReference type="SMART" id="SM00490">
    <property type="entry name" value="HELICc"/>
    <property type="match status" value="1"/>
</dbReference>
<dbReference type="InterPro" id="IPR050742">
    <property type="entry name" value="Helicase_Restrict-Modif_Enz"/>
</dbReference>